<comment type="pathway">
    <text evidence="8">Cofactor biosynthesis; NAD(+) biosynthesis; NAD(+) from deamido-NAD(+) (ammonia route): step 1/1.</text>
</comment>
<dbReference type="CDD" id="cd00553">
    <property type="entry name" value="NAD_synthase"/>
    <property type="match status" value="1"/>
</dbReference>
<evidence type="ECO:0000256" key="10">
    <source>
        <dbReference type="RuleBase" id="RU003812"/>
    </source>
</evidence>
<evidence type="ECO:0000256" key="2">
    <source>
        <dbReference type="ARBA" id="ARBA00022598"/>
    </source>
</evidence>
<dbReference type="InterPro" id="IPR022310">
    <property type="entry name" value="NAD/GMP_synthase"/>
</dbReference>
<evidence type="ECO:0000256" key="1">
    <source>
        <dbReference type="ARBA" id="ARBA00005859"/>
    </source>
</evidence>
<feature type="binding site" evidence="8">
    <location>
        <position position="209"/>
    </location>
    <ligand>
        <name>Mg(2+)</name>
        <dbReference type="ChEBI" id="CHEBI:18420"/>
    </ligand>
</feature>
<feature type="binding site" evidence="8">
    <location>
        <begin position="47"/>
        <end position="54"/>
    </location>
    <ligand>
        <name>ATP</name>
        <dbReference type="ChEBI" id="CHEBI:30616"/>
    </ligand>
</feature>
<feature type="binding site" evidence="8">
    <location>
        <position position="233"/>
    </location>
    <ligand>
        <name>ATP</name>
        <dbReference type="ChEBI" id="CHEBI:30616"/>
    </ligand>
</feature>
<evidence type="ECO:0000313" key="13">
    <source>
        <dbReference type="Proteomes" id="UP000625780"/>
    </source>
</evidence>
<evidence type="ECO:0000256" key="7">
    <source>
        <dbReference type="ARBA" id="ARBA00023027"/>
    </source>
</evidence>
<evidence type="ECO:0000256" key="6">
    <source>
        <dbReference type="ARBA" id="ARBA00022842"/>
    </source>
</evidence>
<feature type="binding site" evidence="8">
    <location>
        <position position="204"/>
    </location>
    <ligand>
        <name>ATP</name>
        <dbReference type="ChEBI" id="CHEBI:30616"/>
    </ligand>
</feature>
<accession>A0ABQ1QQL0</accession>
<comment type="function">
    <text evidence="8">Catalyzes the ATP-dependent amidation of deamido-NAD to form NAD. Uses ammonia as a nitrogen source.</text>
</comment>
<dbReference type="EC" id="6.3.1.5" evidence="8 10"/>
<proteinExistence type="inferred from homology"/>
<dbReference type="PANTHER" id="PTHR23090">
    <property type="entry name" value="NH 3 /GLUTAMINE-DEPENDENT NAD + SYNTHETASE"/>
    <property type="match status" value="1"/>
</dbReference>
<comment type="subunit">
    <text evidence="8">Homodimer.</text>
</comment>
<feature type="binding site" description="in other chain" evidence="8">
    <location>
        <position position="184"/>
    </location>
    <ligand>
        <name>deamido-NAD(+)</name>
        <dbReference type="ChEBI" id="CHEBI:58437"/>
        <note>ligand shared between two neighboring subunits</note>
    </ligand>
</feature>
<dbReference type="InterPro" id="IPR014729">
    <property type="entry name" value="Rossmann-like_a/b/a_fold"/>
</dbReference>
<keyword evidence="7 8" id="KW-0520">NAD</keyword>
<comment type="catalytic activity">
    <reaction evidence="8 10">
        <text>deamido-NAD(+) + NH4(+) + ATP = AMP + diphosphate + NAD(+) + H(+)</text>
        <dbReference type="Rhea" id="RHEA:21188"/>
        <dbReference type="ChEBI" id="CHEBI:15378"/>
        <dbReference type="ChEBI" id="CHEBI:28938"/>
        <dbReference type="ChEBI" id="CHEBI:30616"/>
        <dbReference type="ChEBI" id="CHEBI:33019"/>
        <dbReference type="ChEBI" id="CHEBI:57540"/>
        <dbReference type="ChEBI" id="CHEBI:58437"/>
        <dbReference type="ChEBI" id="CHEBI:456215"/>
        <dbReference type="EC" id="6.3.1.5"/>
    </reaction>
</comment>
<reference evidence="13" key="1">
    <citation type="journal article" date="2019" name="Int. J. Syst. Evol. Microbiol.">
        <title>The Global Catalogue of Microorganisms (GCM) 10K type strain sequencing project: providing services to taxonomists for standard genome sequencing and annotation.</title>
        <authorList>
            <consortium name="The Broad Institute Genomics Platform"/>
            <consortium name="The Broad Institute Genome Sequencing Center for Infectious Disease"/>
            <person name="Wu L."/>
            <person name="Ma J."/>
        </authorList>
    </citation>
    <scope>NUCLEOTIDE SEQUENCE [LARGE SCALE GENOMIC DNA]</scope>
    <source>
        <strain evidence="13">CGMCC 1.12606</strain>
    </source>
</reference>
<keyword evidence="5 8" id="KW-0067">ATP-binding</keyword>
<evidence type="ECO:0000256" key="8">
    <source>
        <dbReference type="HAMAP-Rule" id="MF_00193"/>
    </source>
</evidence>
<keyword evidence="2 8" id="KW-0436">Ligase</keyword>
<dbReference type="SUPFAM" id="SSF52402">
    <property type="entry name" value="Adenine nucleotide alpha hydrolases-like"/>
    <property type="match status" value="1"/>
</dbReference>
<feature type="binding site" evidence="8">
    <location>
        <position position="224"/>
    </location>
    <ligand>
        <name>deamido-NAD(+)</name>
        <dbReference type="ChEBI" id="CHEBI:58437"/>
        <note>ligand shared between two neighboring subunits</note>
    </ligand>
</feature>
<comment type="caution">
    <text evidence="12">The sequence shown here is derived from an EMBL/GenBank/DDBJ whole genome shotgun (WGS) entry which is preliminary data.</text>
</comment>
<evidence type="ECO:0000313" key="12">
    <source>
        <dbReference type="EMBL" id="GGD41192.1"/>
    </source>
</evidence>
<dbReference type="PANTHER" id="PTHR23090:SF9">
    <property type="entry name" value="GLUTAMINE-DEPENDENT NAD(+) SYNTHETASE"/>
    <property type="match status" value="1"/>
</dbReference>
<gene>
    <name evidence="8 12" type="primary">nadE</name>
    <name evidence="12" type="ORF">GCM10011361_05360</name>
</gene>
<comment type="similarity">
    <text evidence="1 8 9">Belongs to the NAD synthetase family.</text>
</comment>
<feature type="binding site" evidence="8">
    <location>
        <position position="53"/>
    </location>
    <ligand>
        <name>Mg(2+)</name>
        <dbReference type="ChEBI" id="CHEBI:18420"/>
    </ligand>
</feature>
<keyword evidence="4 8" id="KW-0547">Nucleotide-binding</keyword>
<evidence type="ECO:0000256" key="9">
    <source>
        <dbReference type="RuleBase" id="RU003811"/>
    </source>
</evidence>
<feature type="domain" description="NAD/GMP synthase" evidence="11">
    <location>
        <begin position="25"/>
        <end position="111"/>
    </location>
</feature>
<dbReference type="Gene3D" id="3.40.50.620">
    <property type="entry name" value="HUPs"/>
    <property type="match status" value="1"/>
</dbReference>
<keyword evidence="6 8" id="KW-0460">Magnesium</keyword>
<dbReference type="InterPro" id="IPR003694">
    <property type="entry name" value="NAD_synthase"/>
</dbReference>
<name>A0ABQ1QQL0_9FLAO</name>
<dbReference type="NCBIfam" id="TIGR00552">
    <property type="entry name" value="nadE"/>
    <property type="match status" value="1"/>
</dbReference>
<feature type="binding site" description="in other chain" evidence="8">
    <location>
        <position position="217"/>
    </location>
    <ligand>
        <name>deamido-NAD(+)</name>
        <dbReference type="ChEBI" id="CHEBI:58437"/>
        <note>ligand shared between two neighboring subunits</note>
    </ligand>
</feature>
<dbReference type="Pfam" id="PF02540">
    <property type="entry name" value="NAD_synthase"/>
    <property type="match status" value="2"/>
</dbReference>
<dbReference type="Proteomes" id="UP000625780">
    <property type="component" value="Unassembled WGS sequence"/>
</dbReference>
<organism evidence="12 13">
    <name type="scientific">Muriicola marianensis</name>
    <dbReference type="NCBI Taxonomy" id="1324801"/>
    <lineage>
        <taxon>Bacteria</taxon>
        <taxon>Pseudomonadati</taxon>
        <taxon>Bacteroidota</taxon>
        <taxon>Flavobacteriia</taxon>
        <taxon>Flavobacteriales</taxon>
        <taxon>Flavobacteriaceae</taxon>
        <taxon>Muriicola</taxon>
    </lineage>
</organism>
<evidence type="ECO:0000256" key="5">
    <source>
        <dbReference type="ARBA" id="ARBA00022840"/>
    </source>
</evidence>
<dbReference type="RefSeq" id="WP_188369162.1">
    <property type="nucleotide sequence ID" value="NZ_BMFH01000001.1"/>
</dbReference>
<sequence>MKSTVQKKAFSKDILHLENIEEVCENIMKKLRTDVAQKLQRRGGVVGISGGIDSSVVLALTSKALGPEKVLGVMLPERDSSDESRLFAEKLAAKFGVKTLVEDITGALDGFDCYGRRDEAIGNVIPDFDPKRDKSKIEIKQNIGQNIPAIFSITVIKPDGEVISKLLPAKEYLQIVAASNFKQRSRMSMLYYHAERLHYAVIGTPNKHEVEQGFFVKYGDGGADVMPIGHLFKTQVYQIARYMGVPEEIISRTPTTDTYTAEQTQEDFFYQLPFEVMDLIWYGWENGYPAEEVAPVMDKTAEEIENIYKSFDRKKKTTEYLRMKPIF</sequence>
<protein>
    <recommendedName>
        <fullName evidence="8 10">NH(3)-dependent NAD(+) synthetase</fullName>
        <ecNumber evidence="8 10">6.3.1.5</ecNumber>
    </recommendedName>
</protein>
<dbReference type="NCBIfam" id="NF002048">
    <property type="entry name" value="PRK00876.1"/>
    <property type="match status" value="1"/>
</dbReference>
<evidence type="ECO:0000256" key="4">
    <source>
        <dbReference type="ARBA" id="ARBA00022741"/>
    </source>
</evidence>
<dbReference type="HAMAP" id="MF_00193">
    <property type="entry name" value="NadE_ammonia_dep"/>
    <property type="match status" value="1"/>
</dbReference>
<keyword evidence="13" id="KW-1185">Reference proteome</keyword>
<comment type="caution">
    <text evidence="8">Lacks conserved residue(s) required for the propagation of feature annotation.</text>
</comment>
<keyword evidence="3 8" id="KW-0479">Metal-binding</keyword>
<feature type="domain" description="NAD/GMP synthase" evidence="11">
    <location>
        <begin position="130"/>
        <end position="315"/>
    </location>
</feature>
<dbReference type="InterPro" id="IPR022926">
    <property type="entry name" value="NH(3)-dep_NAD(+)_synth"/>
</dbReference>
<dbReference type="EMBL" id="BMFH01000001">
    <property type="protein sequence ID" value="GGD41192.1"/>
    <property type="molecule type" value="Genomic_DNA"/>
</dbReference>
<evidence type="ECO:0000259" key="11">
    <source>
        <dbReference type="Pfam" id="PF02540"/>
    </source>
</evidence>
<evidence type="ECO:0000256" key="3">
    <source>
        <dbReference type="ARBA" id="ARBA00022723"/>
    </source>
</evidence>
<feature type="binding site" evidence="8">
    <location>
        <position position="255"/>
    </location>
    <ligand>
        <name>ATP</name>
        <dbReference type="ChEBI" id="CHEBI:30616"/>
    </ligand>
</feature>